<dbReference type="Pfam" id="PF04327">
    <property type="entry name" value="Peptidase_Prp"/>
    <property type="match status" value="1"/>
</dbReference>
<sequence>MIEVDIKRNNTGDILSFTIKGHADSGPYGYDLVCAGVSAVSFGSLNAIEALTGITPDVQDVENGGFLSCRFSKDIDQEAWVKVQLLLEGMIVSLKTIEESYGQHIQIHS</sequence>
<dbReference type="PANTHER" id="PTHR39178">
    <property type="entry name" value="HYPOTHETICAL RIBOSOME-ASSOCIATED PROTEIN"/>
    <property type="match status" value="1"/>
</dbReference>
<name>A0ABW5PTA6_9BACI</name>
<keyword evidence="8" id="KW-1185">Reference proteome</keyword>
<evidence type="ECO:0000256" key="2">
    <source>
        <dbReference type="ARBA" id="ARBA00022670"/>
    </source>
</evidence>
<dbReference type="GO" id="GO:0006508">
    <property type="term" value="P:proteolysis"/>
    <property type="evidence" value="ECO:0007669"/>
    <property type="project" value="UniProtKB-KW"/>
</dbReference>
<dbReference type="InterPro" id="IPR007422">
    <property type="entry name" value="Peptidase_Prp"/>
</dbReference>
<reference evidence="8" key="1">
    <citation type="journal article" date="2019" name="Int. J. Syst. Evol. Microbiol.">
        <title>The Global Catalogue of Microorganisms (GCM) 10K type strain sequencing project: providing services to taxonomists for standard genome sequencing and annotation.</title>
        <authorList>
            <consortium name="The Broad Institute Genomics Platform"/>
            <consortium name="The Broad Institute Genome Sequencing Center for Infectious Disease"/>
            <person name="Wu L."/>
            <person name="Ma J."/>
        </authorList>
    </citation>
    <scope>NUCLEOTIDE SEQUENCE [LARGE SCALE GENOMIC DNA]</scope>
    <source>
        <strain evidence="8">TISTR 2241</strain>
    </source>
</reference>
<evidence type="ECO:0000313" key="7">
    <source>
        <dbReference type="EMBL" id="MFD2618175.1"/>
    </source>
</evidence>
<dbReference type="CDD" id="cd16332">
    <property type="entry name" value="Prp-like"/>
    <property type="match status" value="1"/>
</dbReference>
<dbReference type="EMBL" id="JBHUMR010000014">
    <property type="protein sequence ID" value="MFD2618175.1"/>
    <property type="molecule type" value="Genomic_DNA"/>
</dbReference>
<comment type="similarity">
    <text evidence="5">Belongs to the Prp family.</text>
</comment>
<dbReference type="Gene3D" id="3.30.70.1490">
    <property type="entry name" value="Cysteine protease Prp"/>
    <property type="match status" value="1"/>
</dbReference>
<keyword evidence="2 7" id="KW-0645">Protease</keyword>
<dbReference type="PANTHER" id="PTHR39178:SF1">
    <property type="entry name" value="RIBOSOMAL-PROCESSING CYSTEINE PROTEASE PRP"/>
    <property type="match status" value="1"/>
</dbReference>
<evidence type="ECO:0000256" key="4">
    <source>
        <dbReference type="ARBA" id="ARBA00022807"/>
    </source>
</evidence>
<evidence type="ECO:0000256" key="5">
    <source>
        <dbReference type="ARBA" id="ARBA00044503"/>
    </source>
</evidence>
<keyword evidence="4" id="KW-0788">Thiol protease</keyword>
<evidence type="ECO:0000256" key="6">
    <source>
        <dbReference type="ARBA" id="ARBA00044538"/>
    </source>
</evidence>
<protein>
    <recommendedName>
        <fullName evidence="6">Ribosomal processing cysteine protease Prp</fullName>
    </recommendedName>
</protein>
<keyword evidence="1" id="KW-0690">Ribosome biogenesis</keyword>
<keyword evidence="3" id="KW-0378">Hydrolase</keyword>
<proteinExistence type="inferred from homology"/>
<evidence type="ECO:0000256" key="1">
    <source>
        <dbReference type="ARBA" id="ARBA00022517"/>
    </source>
</evidence>
<dbReference type="RefSeq" id="WP_141190045.1">
    <property type="nucleotide sequence ID" value="NZ_JBHUMR010000014.1"/>
</dbReference>
<dbReference type="GO" id="GO:0008233">
    <property type="term" value="F:peptidase activity"/>
    <property type="evidence" value="ECO:0007669"/>
    <property type="project" value="UniProtKB-KW"/>
</dbReference>
<dbReference type="NCBIfam" id="NF011126">
    <property type="entry name" value="PRK14553.1-6"/>
    <property type="match status" value="1"/>
</dbReference>
<evidence type="ECO:0000256" key="3">
    <source>
        <dbReference type="ARBA" id="ARBA00022801"/>
    </source>
</evidence>
<evidence type="ECO:0000313" key="8">
    <source>
        <dbReference type="Proteomes" id="UP001597458"/>
    </source>
</evidence>
<dbReference type="SUPFAM" id="SSF118010">
    <property type="entry name" value="TM1457-like"/>
    <property type="match status" value="1"/>
</dbReference>
<accession>A0ABW5PTA6</accession>
<organism evidence="7 8">
    <name type="scientific">Terrilactibacillus laevilacticus</name>
    <dbReference type="NCBI Taxonomy" id="1380157"/>
    <lineage>
        <taxon>Bacteria</taxon>
        <taxon>Bacillati</taxon>
        <taxon>Bacillota</taxon>
        <taxon>Bacilli</taxon>
        <taxon>Bacillales</taxon>
        <taxon>Bacillaceae</taxon>
        <taxon>Terrilactibacillus</taxon>
    </lineage>
</organism>
<dbReference type="InterPro" id="IPR036764">
    <property type="entry name" value="Peptidase_Prp_sf"/>
</dbReference>
<gene>
    <name evidence="7" type="ORF">ACFSTF_12735</name>
</gene>
<comment type="caution">
    <text evidence="7">The sequence shown here is derived from an EMBL/GenBank/DDBJ whole genome shotgun (WGS) entry which is preliminary data.</text>
</comment>
<dbReference type="Proteomes" id="UP001597458">
    <property type="component" value="Unassembled WGS sequence"/>
</dbReference>